<dbReference type="EMBL" id="BAABFX010000047">
    <property type="protein sequence ID" value="GAA4402332.1"/>
    <property type="molecule type" value="Genomic_DNA"/>
</dbReference>
<reference evidence="3" key="1">
    <citation type="journal article" date="2019" name="Int. J. Syst. Evol. Microbiol.">
        <title>The Global Catalogue of Microorganisms (GCM) 10K type strain sequencing project: providing services to taxonomists for standard genome sequencing and annotation.</title>
        <authorList>
            <consortium name="The Broad Institute Genomics Platform"/>
            <consortium name="The Broad Institute Genome Sequencing Center for Infectious Disease"/>
            <person name="Wu L."/>
            <person name="Ma J."/>
        </authorList>
    </citation>
    <scope>NUCLEOTIDE SEQUENCE [LARGE SCALE GENOMIC DNA]</scope>
    <source>
        <strain evidence="3">JCM 17738</strain>
    </source>
</reference>
<proteinExistence type="predicted"/>
<organism evidence="2 3">
    <name type="scientific">Ornithinibacter aureus</name>
    <dbReference type="NCBI Taxonomy" id="622664"/>
    <lineage>
        <taxon>Bacteria</taxon>
        <taxon>Bacillati</taxon>
        <taxon>Actinomycetota</taxon>
        <taxon>Actinomycetes</taxon>
        <taxon>Micrococcales</taxon>
        <taxon>Intrasporangiaceae</taxon>
        <taxon>Ornithinibacter</taxon>
    </lineage>
</organism>
<sequence>MLMRTAALVAAALFMLVVGVPTVSAAEPIVCPPGSEPDARGGICIITVTTPEPVSSGGSGGGATKPAAQRTCTFTLLGSSREMPCSSDGGWWSQSQQAYCEAASPQPPLSDPVWGGRTEGQVYECTRPGAAFGVVAPVFLIWLAQPPAGAPPDPRVLAQQAVATMNLKAVSIGIVPEPAPGRVGLVGMPVWMWDANPGPSTWGPMTKTASAGGYTVTATAKATKVVWSMGDGEVVVCRTPGTPYEDSYGRQDSPDCGYTYSRQGVYRVWARSYWSVDWSGLGQSGSIPLQFANSVRITVGEAQVLTQ</sequence>
<evidence type="ECO:0008006" key="4">
    <source>
        <dbReference type="Google" id="ProtNLM"/>
    </source>
</evidence>
<comment type="caution">
    <text evidence="2">The sequence shown here is derived from an EMBL/GenBank/DDBJ whole genome shotgun (WGS) entry which is preliminary data.</text>
</comment>
<dbReference type="Proteomes" id="UP001500390">
    <property type="component" value="Unassembled WGS sequence"/>
</dbReference>
<accession>A0ABP8K8X8</accession>
<name>A0ABP8K8X8_9MICO</name>
<gene>
    <name evidence="2" type="ORF">GCM10023153_31360</name>
</gene>
<keyword evidence="3" id="KW-1185">Reference proteome</keyword>
<protein>
    <recommendedName>
        <fullName evidence="4">PKD domain-containing protein</fullName>
    </recommendedName>
</protein>
<evidence type="ECO:0000313" key="3">
    <source>
        <dbReference type="Proteomes" id="UP001500390"/>
    </source>
</evidence>
<keyword evidence="1" id="KW-0732">Signal</keyword>
<feature type="chain" id="PRO_5045274753" description="PKD domain-containing protein" evidence="1">
    <location>
        <begin position="26"/>
        <end position="307"/>
    </location>
</feature>
<evidence type="ECO:0000313" key="2">
    <source>
        <dbReference type="EMBL" id="GAA4402332.1"/>
    </source>
</evidence>
<evidence type="ECO:0000256" key="1">
    <source>
        <dbReference type="SAM" id="SignalP"/>
    </source>
</evidence>
<feature type="signal peptide" evidence="1">
    <location>
        <begin position="1"/>
        <end position="25"/>
    </location>
</feature>